<dbReference type="Gene3D" id="1.10.10.60">
    <property type="entry name" value="Homeodomain-like"/>
    <property type="match status" value="1"/>
</dbReference>
<evidence type="ECO:0000259" key="8">
    <source>
        <dbReference type="PROSITE" id="PS50071"/>
    </source>
</evidence>
<feature type="region of interest" description="Disordered" evidence="7">
    <location>
        <begin position="495"/>
        <end position="519"/>
    </location>
</feature>
<keyword evidence="4 5" id="KW-0539">Nucleus</keyword>
<dbReference type="PROSITE" id="PS50071">
    <property type="entry name" value="HOMEOBOX_2"/>
    <property type="match status" value="1"/>
</dbReference>
<dbReference type="InterPro" id="IPR017970">
    <property type="entry name" value="Homeobox_CS"/>
</dbReference>
<evidence type="ECO:0000256" key="3">
    <source>
        <dbReference type="ARBA" id="ARBA00023155"/>
    </source>
</evidence>
<dbReference type="OrthoDB" id="6159439at2759"/>
<feature type="region of interest" description="Disordered" evidence="7">
    <location>
        <begin position="149"/>
        <end position="270"/>
    </location>
</feature>
<comment type="subcellular location">
    <subcellularLocation>
        <location evidence="1 5 6">Nucleus</location>
    </subcellularLocation>
</comment>
<evidence type="ECO:0000256" key="5">
    <source>
        <dbReference type="PROSITE-ProRule" id="PRU00108"/>
    </source>
</evidence>
<keyword evidence="3 5" id="KW-0371">Homeobox</keyword>
<dbReference type="InterPro" id="IPR009057">
    <property type="entry name" value="Homeodomain-like_sf"/>
</dbReference>
<dbReference type="InterPro" id="IPR001356">
    <property type="entry name" value="HD"/>
</dbReference>
<evidence type="ECO:0000256" key="4">
    <source>
        <dbReference type="ARBA" id="ARBA00023242"/>
    </source>
</evidence>
<dbReference type="GO" id="GO:0005634">
    <property type="term" value="C:nucleus"/>
    <property type="evidence" value="ECO:0007669"/>
    <property type="project" value="UniProtKB-SubCell"/>
</dbReference>
<name>A0A9P3LJI6_9APHY</name>
<feature type="compositionally biased region" description="Pro residues" evidence="7">
    <location>
        <begin position="503"/>
        <end position="517"/>
    </location>
</feature>
<feature type="DNA-binding region" description="Homeobox" evidence="5">
    <location>
        <begin position="93"/>
        <end position="152"/>
    </location>
</feature>
<feature type="compositionally biased region" description="Basic and acidic residues" evidence="7">
    <location>
        <begin position="579"/>
        <end position="604"/>
    </location>
</feature>
<dbReference type="GO" id="GO:0000981">
    <property type="term" value="F:DNA-binding transcription factor activity, RNA polymerase II-specific"/>
    <property type="evidence" value="ECO:0007669"/>
    <property type="project" value="InterPro"/>
</dbReference>
<feature type="region of interest" description="Disordered" evidence="7">
    <location>
        <begin position="814"/>
        <end position="846"/>
    </location>
</feature>
<evidence type="ECO:0000256" key="2">
    <source>
        <dbReference type="ARBA" id="ARBA00023125"/>
    </source>
</evidence>
<feature type="compositionally biased region" description="Pro residues" evidence="7">
    <location>
        <begin position="537"/>
        <end position="546"/>
    </location>
</feature>
<evidence type="ECO:0000256" key="7">
    <source>
        <dbReference type="SAM" id="MobiDB-lite"/>
    </source>
</evidence>
<dbReference type="PROSITE" id="PS00027">
    <property type="entry name" value="HOMEOBOX_1"/>
    <property type="match status" value="1"/>
</dbReference>
<feature type="compositionally biased region" description="Low complexity" evidence="7">
    <location>
        <begin position="617"/>
        <end position="633"/>
    </location>
</feature>
<feature type="compositionally biased region" description="Polar residues" evidence="7">
    <location>
        <begin position="1"/>
        <end position="12"/>
    </location>
</feature>
<proteinExistence type="predicted"/>
<feature type="region of interest" description="Disordered" evidence="7">
    <location>
        <begin position="746"/>
        <end position="768"/>
    </location>
</feature>
<dbReference type="AlphaFoldDB" id="A0A9P3LJI6"/>
<dbReference type="InterPro" id="IPR050453">
    <property type="entry name" value="LIM_Homeobox_TF"/>
</dbReference>
<comment type="caution">
    <text evidence="9">The sequence shown here is derived from an EMBL/GenBank/DDBJ whole genome shotgun (WGS) entry which is preliminary data.</text>
</comment>
<evidence type="ECO:0000313" key="10">
    <source>
        <dbReference type="Proteomes" id="UP000703269"/>
    </source>
</evidence>
<feature type="region of interest" description="Disordered" evidence="7">
    <location>
        <begin position="862"/>
        <end position="893"/>
    </location>
</feature>
<feature type="region of interest" description="Disordered" evidence="7">
    <location>
        <begin position="694"/>
        <end position="729"/>
    </location>
</feature>
<dbReference type="GO" id="GO:0000977">
    <property type="term" value="F:RNA polymerase II transcription regulatory region sequence-specific DNA binding"/>
    <property type="evidence" value="ECO:0007669"/>
    <property type="project" value="TreeGrafter"/>
</dbReference>
<dbReference type="SMART" id="SM00389">
    <property type="entry name" value="HOX"/>
    <property type="match status" value="1"/>
</dbReference>
<feature type="region of interest" description="Disordered" evidence="7">
    <location>
        <begin position="365"/>
        <end position="385"/>
    </location>
</feature>
<dbReference type="EMBL" id="BPQB01000071">
    <property type="protein sequence ID" value="GJE97378.1"/>
    <property type="molecule type" value="Genomic_DNA"/>
</dbReference>
<feature type="region of interest" description="Disordered" evidence="7">
    <location>
        <begin position="1"/>
        <end position="80"/>
    </location>
</feature>
<dbReference type="PANTHER" id="PTHR24208">
    <property type="entry name" value="LIM/HOMEOBOX PROTEIN LHX"/>
    <property type="match status" value="1"/>
</dbReference>
<feature type="compositionally biased region" description="Basic and acidic residues" evidence="7">
    <location>
        <begin position="149"/>
        <end position="159"/>
    </location>
</feature>
<evidence type="ECO:0000256" key="6">
    <source>
        <dbReference type="RuleBase" id="RU000682"/>
    </source>
</evidence>
<feature type="compositionally biased region" description="Low complexity" evidence="7">
    <location>
        <begin position="554"/>
        <end position="571"/>
    </location>
</feature>
<feature type="compositionally biased region" description="Low complexity" evidence="7">
    <location>
        <begin position="287"/>
        <end position="300"/>
    </location>
</feature>
<dbReference type="Proteomes" id="UP000703269">
    <property type="component" value="Unassembled WGS sequence"/>
</dbReference>
<evidence type="ECO:0000256" key="1">
    <source>
        <dbReference type="ARBA" id="ARBA00004123"/>
    </source>
</evidence>
<dbReference type="SUPFAM" id="SSF46689">
    <property type="entry name" value="Homeodomain-like"/>
    <property type="match status" value="1"/>
</dbReference>
<sequence>MEPSNSGHDNIFSSPPSLHASSLSPPSVYHSPDDLSRLRRHPALDSYESQMAHAHHQQNQREHSTTYVPSLVPPGVDPSQVDVRTFYPYQPNEVKHRKRTTRSQLKILEDVYKYDKKPNASLRKKLADELTMTPRGVQVWFQNRRAKEKNLARKAEQARDGVVPVKKPLALNASAAPESPSAAPESSSPTPVSSKPSKAAETSSSSRASPGSTATPPPASSAASSSSPPAGSTSQSGDSGAQEDDEYPFLQSPPSREASVPSGYLSSTPTPSAAELLAQRRPSLPILSITPSASSSSHPPVRTTRASIHVGGGGSGLLSVSNGQSPHGFDPAMRRRSVDNNIKRLGAHPYAHLARGTNDRFHAANPSHLHSLAPAPTSDAGRLDTSTSRPGPIGFALRHGSMPHVLAPMDIPVRLQRRGNAMQEYAGFSTGDMAPPRPTLAHKHSLPAFQTAHDFRLSSRSVSSGQPGSLPIFTNPNPFGAPALSSAPPAFYDAPVSPLAPGAQPPPSPSAASPPPIAQSLTHGAYAHLHVPLRAVAPPPEGPLPEPSFSFGHASGSPSPALSSAASSPPSDHSTVVDGGREYGGRDEYGEYDGRGEYGAREEYGEYGAPARRDSADSASSGAPDDASLGSSAYDSRFGSLTSASSWTSYCSEPADAQKPELESFDPARRGSFASTYLPQLLNGLEVTDAGAPQAQYADGVPPDQLPHAGSRRGSLAPPDAPYAQHMPDVYPGPHAYLAHAHENHAHEHAAYRPPAHHVPYPATDQDPYARGDVYAQMGKDGMADVRQGEGRAGFEMRHVCASSSSELAYALHPQGSMQSSGPSRFAGYQDSMDQGNSHAPPAPEQAAQFDASSAAKAAHYGQEAYEQQATPYDSLPPDQQAYPEQQQQPAYDEQQLAYPEQQPYFYGYQGTAMNEAGAMDLGSMCVPASLMIGGVDYSRQYS</sequence>
<feature type="region of interest" description="Disordered" evidence="7">
    <location>
        <begin position="537"/>
        <end position="635"/>
    </location>
</feature>
<dbReference type="CDD" id="cd00086">
    <property type="entry name" value="homeodomain"/>
    <property type="match status" value="1"/>
</dbReference>
<protein>
    <submittedName>
        <fullName evidence="9">Homeobox domain-containing protein</fullName>
    </submittedName>
</protein>
<feature type="region of interest" description="Disordered" evidence="7">
    <location>
        <begin position="287"/>
        <end position="307"/>
    </location>
</feature>
<keyword evidence="10" id="KW-1185">Reference proteome</keyword>
<organism evidence="9 10">
    <name type="scientific">Phanerochaete sordida</name>
    <dbReference type="NCBI Taxonomy" id="48140"/>
    <lineage>
        <taxon>Eukaryota</taxon>
        <taxon>Fungi</taxon>
        <taxon>Dikarya</taxon>
        <taxon>Basidiomycota</taxon>
        <taxon>Agaricomycotina</taxon>
        <taxon>Agaricomycetes</taxon>
        <taxon>Polyporales</taxon>
        <taxon>Phanerochaetaceae</taxon>
        <taxon>Phanerochaete</taxon>
    </lineage>
</organism>
<reference evidence="9 10" key="1">
    <citation type="submission" date="2021-08" db="EMBL/GenBank/DDBJ databases">
        <title>Draft Genome Sequence of Phanerochaete sordida strain YK-624.</title>
        <authorList>
            <person name="Mori T."/>
            <person name="Dohra H."/>
            <person name="Suzuki T."/>
            <person name="Kawagishi H."/>
            <person name="Hirai H."/>
        </authorList>
    </citation>
    <scope>NUCLEOTIDE SEQUENCE [LARGE SCALE GENOMIC DNA]</scope>
    <source>
        <strain evidence="9 10">YK-624</strain>
    </source>
</reference>
<gene>
    <name evidence="9" type="ORF">PsYK624_135940</name>
</gene>
<dbReference type="PANTHER" id="PTHR24208:SF166">
    <property type="entry name" value="LIM HOMEOBOX TRANSCRIPTION FACTOR 1 ALPHA, ISOFORM B"/>
    <property type="match status" value="1"/>
</dbReference>
<feature type="domain" description="Homeobox" evidence="8">
    <location>
        <begin position="91"/>
        <end position="151"/>
    </location>
</feature>
<evidence type="ECO:0000313" key="9">
    <source>
        <dbReference type="EMBL" id="GJE97378.1"/>
    </source>
</evidence>
<keyword evidence="2 5" id="KW-0238">DNA-binding</keyword>
<feature type="compositionally biased region" description="Low complexity" evidence="7">
    <location>
        <begin position="877"/>
        <end position="893"/>
    </location>
</feature>
<dbReference type="Pfam" id="PF00046">
    <property type="entry name" value="Homeodomain"/>
    <property type="match status" value="1"/>
</dbReference>
<feature type="compositionally biased region" description="Low complexity" evidence="7">
    <location>
        <begin position="173"/>
        <end position="234"/>
    </location>
</feature>
<feature type="compositionally biased region" description="Low complexity" evidence="7">
    <location>
        <begin position="13"/>
        <end position="27"/>
    </location>
</feature>
<accession>A0A9P3LJI6</accession>